<dbReference type="InterPro" id="IPR026353">
    <property type="entry name" value="Hypoxan-DNA_Glyclase"/>
</dbReference>
<sequence length="163" mass="17644">MTRKAGLPPVAGPDARLLILGSLPGDASLAAAQYYGHPQNAFWRLIGAVLDEDLVPLPYEARLERLRQRRVALWDVIGAAHRVGSLDTAIKNHEANDLAGLIARLPELQMVGFNGGTAAKLGRKALGETPLRLIDLPSSSPAFTRPFAEKLAVWKLLREGLEP</sequence>
<dbReference type="CDD" id="cd10032">
    <property type="entry name" value="UDG-F6_HDG"/>
    <property type="match status" value="1"/>
</dbReference>
<protein>
    <submittedName>
        <fullName evidence="2">Hypoxanthine-DNA glycosylase</fullName>
    </submittedName>
</protein>
<dbReference type="SMART" id="SM00986">
    <property type="entry name" value="UDG"/>
    <property type="match status" value="1"/>
</dbReference>
<name>A0ABU0INC0_9CAUL</name>
<dbReference type="Pfam" id="PF03167">
    <property type="entry name" value="UDG"/>
    <property type="match status" value="1"/>
</dbReference>
<evidence type="ECO:0000259" key="1">
    <source>
        <dbReference type="SMART" id="SM00986"/>
    </source>
</evidence>
<dbReference type="InterPro" id="IPR036895">
    <property type="entry name" value="Uracil-DNA_glycosylase-like_sf"/>
</dbReference>
<accession>A0ABU0INC0</accession>
<dbReference type="Proteomes" id="UP001228905">
    <property type="component" value="Unassembled WGS sequence"/>
</dbReference>
<dbReference type="SMART" id="SM00987">
    <property type="entry name" value="UreE_C"/>
    <property type="match status" value="1"/>
</dbReference>
<evidence type="ECO:0000313" key="3">
    <source>
        <dbReference type="Proteomes" id="UP001228905"/>
    </source>
</evidence>
<evidence type="ECO:0000313" key="2">
    <source>
        <dbReference type="EMBL" id="MDQ0462452.1"/>
    </source>
</evidence>
<dbReference type="SUPFAM" id="SSF52141">
    <property type="entry name" value="Uracil-DNA glycosylase-like"/>
    <property type="match status" value="1"/>
</dbReference>
<dbReference type="NCBIfam" id="TIGR04274">
    <property type="entry name" value="hypoxanDNAglyco"/>
    <property type="match status" value="1"/>
</dbReference>
<organism evidence="2 3">
    <name type="scientific">Caulobacter ginsengisoli</name>
    <dbReference type="NCBI Taxonomy" id="400775"/>
    <lineage>
        <taxon>Bacteria</taxon>
        <taxon>Pseudomonadati</taxon>
        <taxon>Pseudomonadota</taxon>
        <taxon>Alphaproteobacteria</taxon>
        <taxon>Caulobacterales</taxon>
        <taxon>Caulobacteraceae</taxon>
        <taxon>Caulobacter</taxon>
    </lineage>
</organism>
<comment type="caution">
    <text evidence="2">The sequence shown here is derived from an EMBL/GenBank/DDBJ whole genome shotgun (WGS) entry which is preliminary data.</text>
</comment>
<dbReference type="InterPro" id="IPR005122">
    <property type="entry name" value="Uracil-DNA_glycosylase-like"/>
</dbReference>
<keyword evidence="3" id="KW-1185">Reference proteome</keyword>
<dbReference type="Gene3D" id="3.40.470.10">
    <property type="entry name" value="Uracil-DNA glycosylase-like domain"/>
    <property type="match status" value="1"/>
</dbReference>
<feature type="domain" description="Uracil-DNA glycosylase-like" evidence="1">
    <location>
        <begin position="8"/>
        <end position="158"/>
    </location>
</feature>
<gene>
    <name evidence="2" type="ORF">QO010_000200</name>
</gene>
<dbReference type="RefSeq" id="WP_307344775.1">
    <property type="nucleotide sequence ID" value="NZ_JAUSVS010000001.1"/>
</dbReference>
<dbReference type="EMBL" id="JAUSVS010000001">
    <property type="protein sequence ID" value="MDQ0462452.1"/>
    <property type="molecule type" value="Genomic_DNA"/>
</dbReference>
<reference evidence="2 3" key="1">
    <citation type="submission" date="2023-07" db="EMBL/GenBank/DDBJ databases">
        <title>Genomic Encyclopedia of Type Strains, Phase IV (KMG-IV): sequencing the most valuable type-strain genomes for metagenomic binning, comparative biology and taxonomic classification.</title>
        <authorList>
            <person name="Goeker M."/>
        </authorList>
    </citation>
    <scope>NUCLEOTIDE SEQUENCE [LARGE SCALE GENOMIC DNA]</scope>
    <source>
        <strain evidence="2 3">DSM 18695</strain>
    </source>
</reference>
<proteinExistence type="predicted"/>